<dbReference type="AlphaFoldDB" id="A0A9P7W5P2"/>
<organism evidence="2 3">
    <name type="scientific">Guyanagaster necrorhizus</name>
    <dbReference type="NCBI Taxonomy" id="856835"/>
    <lineage>
        <taxon>Eukaryota</taxon>
        <taxon>Fungi</taxon>
        <taxon>Dikarya</taxon>
        <taxon>Basidiomycota</taxon>
        <taxon>Agaricomycotina</taxon>
        <taxon>Agaricomycetes</taxon>
        <taxon>Agaricomycetidae</taxon>
        <taxon>Agaricales</taxon>
        <taxon>Marasmiineae</taxon>
        <taxon>Physalacriaceae</taxon>
        <taxon>Guyanagaster</taxon>
    </lineage>
</organism>
<dbReference type="RefSeq" id="XP_043045251.1">
    <property type="nucleotide sequence ID" value="XM_043190211.1"/>
</dbReference>
<proteinExistence type="predicted"/>
<feature type="region of interest" description="Disordered" evidence="1">
    <location>
        <begin position="1"/>
        <end position="57"/>
    </location>
</feature>
<feature type="compositionally biased region" description="Polar residues" evidence="1">
    <location>
        <begin position="211"/>
        <end position="226"/>
    </location>
</feature>
<dbReference type="GeneID" id="66112508"/>
<gene>
    <name evidence="2" type="ORF">BT62DRAFT_990210</name>
</gene>
<reference evidence="2" key="1">
    <citation type="submission" date="2020-11" db="EMBL/GenBank/DDBJ databases">
        <title>Adaptations for nitrogen fixation in a non-lichenized fungal sporocarp promotes dispersal by wood-feeding termites.</title>
        <authorList>
            <consortium name="DOE Joint Genome Institute"/>
            <person name="Koch R.A."/>
            <person name="Yoon G."/>
            <person name="Arayal U."/>
            <person name="Lail K."/>
            <person name="Amirebrahimi M."/>
            <person name="Labutti K."/>
            <person name="Lipzen A."/>
            <person name="Riley R."/>
            <person name="Barry K."/>
            <person name="Henrissat B."/>
            <person name="Grigoriev I.V."/>
            <person name="Herr J.R."/>
            <person name="Aime M.C."/>
        </authorList>
    </citation>
    <scope>NUCLEOTIDE SEQUENCE</scope>
    <source>
        <strain evidence="2">MCA 3950</strain>
    </source>
</reference>
<feature type="compositionally biased region" description="Pro residues" evidence="1">
    <location>
        <begin position="1"/>
        <end position="16"/>
    </location>
</feature>
<feature type="region of interest" description="Disordered" evidence="1">
    <location>
        <begin position="510"/>
        <end position="530"/>
    </location>
</feature>
<feature type="region of interest" description="Disordered" evidence="1">
    <location>
        <begin position="406"/>
        <end position="485"/>
    </location>
</feature>
<keyword evidence="3" id="KW-1185">Reference proteome</keyword>
<feature type="compositionally biased region" description="Basic residues" evidence="1">
    <location>
        <begin position="315"/>
        <end position="325"/>
    </location>
</feature>
<sequence>MSSPPPPPPPPPPLTPALPEIVVEAGSPPHDGPNADVDGSPKSSSSALSSSDEGTLYDKHRHKLSKYHDHDFLRGLAECGSGSGSENGGSGRFKVVAGDEAASIVRSYAGSTVDVRAAQLPNLNPVVFAFSTYTAGGRKVVDYYKTWKGIPKAHRQKGQRKTDFLDSEFKRVVKNLDKEYKRLSTAGSPSASPQQLGINKPLPNSPPPLMRQSSSSISANVKQAPQSPTPTTAMKPLPKPPALKLVDEPPPSGGPLTARPNIPLVVSDSVVSLPFLGPINGLTVHDPLPLRLVNPDLKSPTDLSSSSRSDQAQHAGKHRRSKHRMASADSRHSKGSRTASDSGSSTHTSDEGQGYDSDSPEILIVVVDENNKDLPTWHGCAPINFFLKKLYILTEKLILCDSLETNTGSTPQQPARAPSVRRSPWDGPLANTNGEVRHYGVRPGRFEHSDDDEEEEEEEEEPPLVPLRYALSPQPPRTPPRAIPQTGYMYAPSTAYAASLYSSSPYAASTATLTFSPPPPPPPYPGSGPYLSPASSYQNLSSPSFSIIQSPDSFRSFGAAPWVSAEEFHRYSNAATTTFQ</sequence>
<dbReference type="Proteomes" id="UP000812287">
    <property type="component" value="Unassembled WGS sequence"/>
</dbReference>
<name>A0A9P7W5P2_9AGAR</name>
<feature type="compositionally biased region" description="Acidic residues" evidence="1">
    <location>
        <begin position="449"/>
        <end position="462"/>
    </location>
</feature>
<comment type="caution">
    <text evidence="2">The sequence shown here is derived from an EMBL/GenBank/DDBJ whole genome shotgun (WGS) entry which is preliminary data.</text>
</comment>
<dbReference type="OrthoDB" id="3048996at2759"/>
<feature type="compositionally biased region" description="Low complexity" evidence="1">
    <location>
        <begin position="40"/>
        <end position="51"/>
    </location>
</feature>
<feature type="compositionally biased region" description="Pro residues" evidence="1">
    <location>
        <begin position="516"/>
        <end position="526"/>
    </location>
</feature>
<feature type="compositionally biased region" description="Pro residues" evidence="1">
    <location>
        <begin position="473"/>
        <end position="482"/>
    </location>
</feature>
<dbReference type="EMBL" id="MU250524">
    <property type="protein sequence ID" value="KAG7451751.1"/>
    <property type="molecule type" value="Genomic_DNA"/>
</dbReference>
<feature type="region of interest" description="Disordered" evidence="1">
    <location>
        <begin position="298"/>
        <end position="357"/>
    </location>
</feature>
<evidence type="ECO:0000313" key="3">
    <source>
        <dbReference type="Proteomes" id="UP000812287"/>
    </source>
</evidence>
<feature type="compositionally biased region" description="Polar residues" evidence="1">
    <location>
        <begin position="185"/>
        <end position="197"/>
    </location>
</feature>
<evidence type="ECO:0000313" key="2">
    <source>
        <dbReference type="EMBL" id="KAG7451751.1"/>
    </source>
</evidence>
<feature type="compositionally biased region" description="Polar residues" evidence="1">
    <location>
        <begin position="336"/>
        <end position="347"/>
    </location>
</feature>
<evidence type="ECO:0000256" key="1">
    <source>
        <dbReference type="SAM" id="MobiDB-lite"/>
    </source>
</evidence>
<feature type="region of interest" description="Disordered" evidence="1">
    <location>
        <begin position="183"/>
        <end position="260"/>
    </location>
</feature>
<accession>A0A9P7W5P2</accession>
<protein>
    <submittedName>
        <fullName evidence="2">Uncharacterized protein</fullName>
    </submittedName>
</protein>